<dbReference type="GO" id="GO:0043190">
    <property type="term" value="C:ATP-binding cassette (ABC) transporter complex"/>
    <property type="evidence" value="ECO:0007669"/>
    <property type="project" value="InterPro"/>
</dbReference>
<evidence type="ECO:0000313" key="9">
    <source>
        <dbReference type="Proteomes" id="UP000198604"/>
    </source>
</evidence>
<dbReference type="GO" id="GO:0010043">
    <property type="term" value="P:response to zinc ion"/>
    <property type="evidence" value="ECO:0007669"/>
    <property type="project" value="TreeGrafter"/>
</dbReference>
<dbReference type="PANTHER" id="PTHR30477:SF0">
    <property type="entry name" value="METAL TRANSPORT SYSTEM MEMBRANE PROTEIN TM_0125-RELATED"/>
    <property type="match status" value="1"/>
</dbReference>
<evidence type="ECO:0000256" key="1">
    <source>
        <dbReference type="ARBA" id="ARBA00004141"/>
    </source>
</evidence>
<dbReference type="CDD" id="cd06550">
    <property type="entry name" value="TM_ABC_iron-siderophores_like"/>
    <property type="match status" value="1"/>
</dbReference>
<keyword evidence="9" id="KW-1185">Reference proteome</keyword>
<feature type="transmembrane region" description="Helical" evidence="7">
    <location>
        <begin position="249"/>
        <end position="268"/>
    </location>
</feature>
<comment type="similarity">
    <text evidence="2 6">Belongs to the ABC-3 integral membrane protein family.</text>
</comment>
<feature type="transmembrane region" description="Helical" evidence="7">
    <location>
        <begin position="137"/>
        <end position="160"/>
    </location>
</feature>
<dbReference type="Proteomes" id="UP000198604">
    <property type="component" value="Unassembled WGS sequence"/>
</dbReference>
<dbReference type="AlphaFoldDB" id="A0A0E4H2S9"/>
<keyword evidence="5 7" id="KW-0472">Membrane</keyword>
<sequence>MNLFDLSILNYEFMQRAFLAVIAMSIFAPILGIFLILRRQSLMSDTLSHVSLAGVAFGVVLGISPTISTVVVVLVAAIFLEYLRTIYKNFMEIGTAILMSTGLALSLIIMSRAGGRSSISLDQYLFGSIVTISQKQVIGLFVIAAVVVFLTLLFLRPMYILTFDEDTAFVDGLPVRVMSIAFNMLTGVAIALMIPAAGALLVSTIMVLPASIALRIGKSFRTVIFVGMVIGFVGMVAGLFSSYYAETPASASITLIFISIFLLVNAVYKFKK</sequence>
<protein>
    <submittedName>
        <fullName evidence="8">Mn/Zn ABC transporter permease</fullName>
    </submittedName>
</protein>
<evidence type="ECO:0000256" key="2">
    <source>
        <dbReference type="ARBA" id="ARBA00008034"/>
    </source>
</evidence>
<feature type="transmembrane region" description="Helical" evidence="7">
    <location>
        <begin position="17"/>
        <end position="37"/>
    </location>
</feature>
<dbReference type="OrthoDB" id="9798540at2"/>
<feature type="transmembrane region" description="Helical" evidence="7">
    <location>
        <begin position="90"/>
        <end position="110"/>
    </location>
</feature>
<dbReference type="GO" id="GO:0055085">
    <property type="term" value="P:transmembrane transport"/>
    <property type="evidence" value="ECO:0007669"/>
    <property type="project" value="InterPro"/>
</dbReference>
<feature type="transmembrane region" description="Helical" evidence="7">
    <location>
        <begin position="220"/>
        <end position="243"/>
    </location>
</feature>
<dbReference type="Pfam" id="PF00950">
    <property type="entry name" value="ABC-3"/>
    <property type="match status" value="1"/>
</dbReference>
<evidence type="ECO:0000256" key="4">
    <source>
        <dbReference type="ARBA" id="ARBA00022989"/>
    </source>
</evidence>
<keyword evidence="3 6" id="KW-0812">Transmembrane</keyword>
<dbReference type="InterPro" id="IPR037294">
    <property type="entry name" value="ABC_BtuC-like"/>
</dbReference>
<dbReference type="EMBL" id="CTEN01000001">
    <property type="protein sequence ID" value="CQR23980.1"/>
    <property type="molecule type" value="Genomic_DNA"/>
</dbReference>
<dbReference type="RefSeq" id="WP_093649699.1">
    <property type="nucleotide sequence ID" value="NZ_CTEN01000001.1"/>
</dbReference>
<accession>A0A0E4H2S9</accession>
<dbReference type="PANTHER" id="PTHR30477">
    <property type="entry name" value="ABC-TRANSPORTER METAL-BINDING PROTEIN"/>
    <property type="match status" value="1"/>
</dbReference>
<comment type="subcellular location">
    <subcellularLocation>
        <location evidence="6">Cell membrane</location>
        <topology evidence="6">Multi-pass membrane protein</topology>
    </subcellularLocation>
    <subcellularLocation>
        <location evidence="1">Membrane</location>
        <topology evidence="1">Multi-pass membrane protein</topology>
    </subcellularLocation>
</comment>
<gene>
    <name evidence="8" type="ORF">BN1356_00352</name>
</gene>
<evidence type="ECO:0000256" key="7">
    <source>
        <dbReference type="SAM" id="Phobius"/>
    </source>
</evidence>
<evidence type="ECO:0000313" key="8">
    <source>
        <dbReference type="EMBL" id="CQR23980.1"/>
    </source>
</evidence>
<feature type="transmembrane region" description="Helical" evidence="7">
    <location>
        <begin position="49"/>
        <end position="78"/>
    </location>
</feature>
<evidence type="ECO:0000256" key="5">
    <source>
        <dbReference type="ARBA" id="ARBA00023136"/>
    </source>
</evidence>
<dbReference type="FunFam" id="1.10.3470.10:FF:000008">
    <property type="entry name" value="Zinc ABC transporter, permease protein"/>
    <property type="match status" value="1"/>
</dbReference>
<organism evidence="8 9">
    <name type="scientific">Streptococcus varani</name>
    <dbReference type="NCBI Taxonomy" id="1608583"/>
    <lineage>
        <taxon>Bacteria</taxon>
        <taxon>Bacillati</taxon>
        <taxon>Bacillota</taxon>
        <taxon>Bacilli</taxon>
        <taxon>Lactobacillales</taxon>
        <taxon>Streptococcaceae</taxon>
        <taxon>Streptococcus</taxon>
    </lineage>
</organism>
<reference evidence="9" key="1">
    <citation type="submission" date="2015-03" db="EMBL/GenBank/DDBJ databases">
        <authorList>
            <person name="Urmite Genomes"/>
        </authorList>
    </citation>
    <scope>NUCLEOTIDE SEQUENCE [LARGE SCALE GENOMIC DNA]</scope>
    <source>
        <strain evidence="9">FF10</strain>
    </source>
</reference>
<dbReference type="Gene3D" id="1.10.3470.10">
    <property type="entry name" value="ABC transporter involved in vitamin B12 uptake, BtuC"/>
    <property type="match status" value="1"/>
</dbReference>
<dbReference type="STRING" id="1608583.BN1356_00352"/>
<proteinExistence type="inferred from homology"/>
<dbReference type="InterPro" id="IPR001626">
    <property type="entry name" value="ABC_TroCD"/>
</dbReference>
<evidence type="ECO:0000256" key="6">
    <source>
        <dbReference type="RuleBase" id="RU003943"/>
    </source>
</evidence>
<dbReference type="SUPFAM" id="SSF81345">
    <property type="entry name" value="ABC transporter involved in vitamin B12 uptake, BtuC"/>
    <property type="match status" value="1"/>
</dbReference>
<name>A0A0E4H2S9_9STRE</name>
<feature type="transmembrane region" description="Helical" evidence="7">
    <location>
        <begin position="180"/>
        <end position="208"/>
    </location>
</feature>
<evidence type="ECO:0000256" key="3">
    <source>
        <dbReference type="ARBA" id="ARBA00022692"/>
    </source>
</evidence>
<keyword evidence="6" id="KW-0813">Transport</keyword>
<keyword evidence="4 7" id="KW-1133">Transmembrane helix</keyword>